<gene>
    <name evidence="1" type="ORF">SCF082_LOCUS6709</name>
</gene>
<evidence type="ECO:0000313" key="2">
    <source>
        <dbReference type="Proteomes" id="UP001642464"/>
    </source>
</evidence>
<sequence length="119" mass="13312">AVLRRAYWLEVARRLPLELVAPRWSTGYRGAQPALAASWNVICGRSYKPRPFTAHLPRVLQLICGNEKDGATFYAARLFKESSTAQLMLYHADSIQAAYARATSLLTPSRTIRWPAGAH</sequence>
<dbReference type="EMBL" id="CAXAMM010003686">
    <property type="protein sequence ID" value="CAK9000919.1"/>
    <property type="molecule type" value="Genomic_DNA"/>
</dbReference>
<evidence type="ECO:0000313" key="1">
    <source>
        <dbReference type="EMBL" id="CAK9000919.1"/>
    </source>
</evidence>
<comment type="caution">
    <text evidence="1">The sequence shown here is derived from an EMBL/GenBank/DDBJ whole genome shotgun (WGS) entry which is preliminary data.</text>
</comment>
<protein>
    <submittedName>
        <fullName evidence="1">Uncharacterized protein</fullName>
    </submittedName>
</protein>
<keyword evidence="2" id="KW-1185">Reference proteome</keyword>
<feature type="non-terminal residue" evidence="1">
    <location>
        <position position="1"/>
    </location>
</feature>
<reference evidence="1 2" key="1">
    <citation type="submission" date="2024-02" db="EMBL/GenBank/DDBJ databases">
        <authorList>
            <person name="Chen Y."/>
            <person name="Shah S."/>
            <person name="Dougan E. K."/>
            <person name="Thang M."/>
            <person name="Chan C."/>
        </authorList>
    </citation>
    <scope>NUCLEOTIDE SEQUENCE [LARGE SCALE GENOMIC DNA]</scope>
</reference>
<organism evidence="1 2">
    <name type="scientific">Durusdinium trenchii</name>
    <dbReference type="NCBI Taxonomy" id="1381693"/>
    <lineage>
        <taxon>Eukaryota</taxon>
        <taxon>Sar</taxon>
        <taxon>Alveolata</taxon>
        <taxon>Dinophyceae</taxon>
        <taxon>Suessiales</taxon>
        <taxon>Symbiodiniaceae</taxon>
        <taxon>Durusdinium</taxon>
    </lineage>
</organism>
<name>A0ABP0IEA3_9DINO</name>
<accession>A0ABP0IEA3</accession>
<proteinExistence type="predicted"/>
<dbReference type="Proteomes" id="UP001642464">
    <property type="component" value="Unassembled WGS sequence"/>
</dbReference>
<feature type="non-terminal residue" evidence="1">
    <location>
        <position position="119"/>
    </location>
</feature>